<dbReference type="SUPFAM" id="SSF51735">
    <property type="entry name" value="NAD(P)-binding Rossmann-fold domains"/>
    <property type="match status" value="1"/>
</dbReference>
<dbReference type="InterPro" id="IPR036291">
    <property type="entry name" value="NAD(P)-bd_dom_sf"/>
</dbReference>
<proteinExistence type="predicted"/>
<evidence type="ECO:0000259" key="2">
    <source>
        <dbReference type="Pfam" id="PF05922"/>
    </source>
</evidence>
<dbReference type="InterPro" id="IPR010259">
    <property type="entry name" value="S8pro/Inhibitor_I9"/>
</dbReference>
<dbReference type="AlphaFoldDB" id="A0AAD2AAA7"/>
<feature type="domain" description="Inhibitor I9" evidence="2">
    <location>
        <begin position="68"/>
        <end position="101"/>
    </location>
</feature>
<dbReference type="Pfam" id="PF05922">
    <property type="entry name" value="Inhibitor_I9"/>
    <property type="match status" value="1"/>
</dbReference>
<sequence length="156" mass="17290">MAAGEWHCEKWDYLKNESFTKGIGNVPETGCLSIIVLSVSGDLAKKKTFPALFNLYRQILVGFHRWYTGEESRMLYAYDVINGFAAYLSPEEVKAMEKIPGFYLAKGGGLGSNKKMGFQKGKGVITTVSMSESMRKARSHSKTQEANLGEETNSSN</sequence>
<gene>
    <name evidence="3" type="ORF">FPE_LOCUS31938</name>
</gene>
<organism evidence="3 4">
    <name type="scientific">Fraxinus pennsylvanica</name>
    <dbReference type="NCBI Taxonomy" id="56036"/>
    <lineage>
        <taxon>Eukaryota</taxon>
        <taxon>Viridiplantae</taxon>
        <taxon>Streptophyta</taxon>
        <taxon>Embryophyta</taxon>
        <taxon>Tracheophyta</taxon>
        <taxon>Spermatophyta</taxon>
        <taxon>Magnoliopsida</taxon>
        <taxon>eudicotyledons</taxon>
        <taxon>Gunneridae</taxon>
        <taxon>Pentapetalae</taxon>
        <taxon>asterids</taxon>
        <taxon>lamiids</taxon>
        <taxon>Lamiales</taxon>
        <taxon>Oleaceae</taxon>
        <taxon>Oleeae</taxon>
        <taxon>Fraxinus</taxon>
    </lineage>
</organism>
<dbReference type="Gene3D" id="3.40.50.720">
    <property type="entry name" value="NAD(P)-binding Rossmann-like Domain"/>
    <property type="match status" value="1"/>
</dbReference>
<evidence type="ECO:0000256" key="1">
    <source>
        <dbReference type="SAM" id="MobiDB-lite"/>
    </source>
</evidence>
<feature type="region of interest" description="Disordered" evidence="1">
    <location>
        <begin position="130"/>
        <end position="156"/>
    </location>
</feature>
<feature type="compositionally biased region" description="Polar residues" evidence="1">
    <location>
        <begin position="144"/>
        <end position="156"/>
    </location>
</feature>
<reference evidence="3" key="1">
    <citation type="submission" date="2023-05" db="EMBL/GenBank/DDBJ databases">
        <authorList>
            <person name="Huff M."/>
        </authorList>
    </citation>
    <scope>NUCLEOTIDE SEQUENCE</scope>
</reference>
<dbReference type="Proteomes" id="UP000834106">
    <property type="component" value="Chromosome 21"/>
</dbReference>
<dbReference type="EMBL" id="OU503056">
    <property type="protein sequence ID" value="CAI9784508.1"/>
    <property type="molecule type" value="Genomic_DNA"/>
</dbReference>
<name>A0AAD2AAA7_9LAMI</name>
<protein>
    <recommendedName>
        <fullName evidence="2">Inhibitor I9 domain-containing protein</fullName>
    </recommendedName>
</protein>
<evidence type="ECO:0000313" key="3">
    <source>
        <dbReference type="EMBL" id="CAI9784508.1"/>
    </source>
</evidence>
<keyword evidence="4" id="KW-1185">Reference proteome</keyword>
<evidence type="ECO:0000313" key="4">
    <source>
        <dbReference type="Proteomes" id="UP000834106"/>
    </source>
</evidence>
<accession>A0AAD2AAA7</accession>